<feature type="compositionally biased region" description="Acidic residues" evidence="2">
    <location>
        <begin position="405"/>
        <end position="422"/>
    </location>
</feature>
<feature type="compositionally biased region" description="Acidic residues" evidence="2">
    <location>
        <begin position="277"/>
        <end position="294"/>
    </location>
</feature>
<evidence type="ECO:0000313" key="5">
    <source>
        <dbReference type="Proteomes" id="UP000266506"/>
    </source>
</evidence>
<dbReference type="RefSeq" id="WP_119016198.1">
    <property type="nucleotide sequence ID" value="NZ_QXEV01000009.1"/>
</dbReference>
<keyword evidence="3" id="KW-0472">Membrane</keyword>
<feature type="coiled-coil region" evidence="1">
    <location>
        <begin position="351"/>
        <end position="378"/>
    </location>
</feature>
<feature type="transmembrane region" description="Helical" evidence="3">
    <location>
        <begin position="43"/>
        <end position="62"/>
    </location>
</feature>
<comment type="caution">
    <text evidence="4">The sequence shown here is derived from an EMBL/GenBank/DDBJ whole genome shotgun (WGS) entry which is preliminary data.</text>
</comment>
<feature type="transmembrane region" description="Helical" evidence="3">
    <location>
        <begin position="74"/>
        <end position="95"/>
    </location>
</feature>
<feature type="transmembrane region" description="Helical" evidence="3">
    <location>
        <begin position="142"/>
        <end position="166"/>
    </location>
</feature>
<sequence length="466" mass="53883">MKKYKFDFVLSIFTGLAGIMSIIMLALIIMNRGELAPLEMMPLLAPLFFFFIYGCFYFIIFGEKWSLKNKVPKACYLISFLLFGFYTFGILRTYSGTSFVDEPQTLAIVRMACAVVIGSLSALFGALSFSDRYIDVYGNRKSGILAVLSSTIMFGIFYNACVQAHFFFSSGVEAYDYMVFEIAVLVFSLGGIAISFTSLLFITRLKGNMKKYLNISLIGYLLYIPAIAFMTYNIVITSAVNAGDIFLILCMLISFALNRFAYTDAPQEELPKREEPILEDSSNDEEDEEDYDDEDYDYEEVDEFLECYEKLIKLKELLDKGIMDVSEYLEMATPIKEELKDEASYEEEDYFESVEEAKEEYQEDFDNAIDRLIKLKELFDMGILLKEEYQEMSNCYKNILKENTSYEDDEEDEGEDEEDEDDVDFWFQVFTSELVKLKDIYDKSILTDEEYLLMSNSLKNELKDLK</sequence>
<feature type="transmembrane region" description="Helical" evidence="3">
    <location>
        <begin position="242"/>
        <end position="262"/>
    </location>
</feature>
<organism evidence="4 5">
    <name type="scientific">Anaeroplasma bactoclasticum</name>
    <dbReference type="NCBI Taxonomy" id="2088"/>
    <lineage>
        <taxon>Bacteria</taxon>
        <taxon>Bacillati</taxon>
        <taxon>Mycoplasmatota</taxon>
        <taxon>Mollicutes</taxon>
        <taxon>Anaeroplasmatales</taxon>
        <taxon>Anaeroplasmataceae</taxon>
        <taxon>Anaeroplasma</taxon>
    </lineage>
</organism>
<dbReference type="Proteomes" id="UP000266506">
    <property type="component" value="Unassembled WGS sequence"/>
</dbReference>
<keyword evidence="3" id="KW-1133">Transmembrane helix</keyword>
<name>A0A397RQ91_9MOLU</name>
<keyword evidence="3" id="KW-0812">Transmembrane</keyword>
<keyword evidence="5" id="KW-1185">Reference proteome</keyword>
<feature type="region of interest" description="Disordered" evidence="2">
    <location>
        <begin position="268"/>
        <end position="294"/>
    </location>
</feature>
<feature type="transmembrane region" description="Helical" evidence="3">
    <location>
        <begin position="215"/>
        <end position="236"/>
    </location>
</feature>
<evidence type="ECO:0000256" key="2">
    <source>
        <dbReference type="SAM" id="MobiDB-lite"/>
    </source>
</evidence>
<accession>A0A397RQ91</accession>
<feature type="transmembrane region" description="Helical" evidence="3">
    <location>
        <begin position="178"/>
        <end position="203"/>
    </location>
</feature>
<feature type="region of interest" description="Disordered" evidence="2">
    <location>
        <begin position="403"/>
        <end position="422"/>
    </location>
</feature>
<proteinExistence type="predicted"/>
<dbReference type="InParanoid" id="A0A397RQ91"/>
<feature type="transmembrane region" description="Helical" evidence="3">
    <location>
        <begin position="107"/>
        <end position="130"/>
    </location>
</feature>
<reference evidence="4 5" key="1">
    <citation type="submission" date="2018-08" db="EMBL/GenBank/DDBJ databases">
        <title>Genomic Encyclopedia of Archaeal and Bacterial Type Strains, Phase II (KMG-II): from individual species to whole genera.</title>
        <authorList>
            <person name="Goeker M."/>
        </authorList>
    </citation>
    <scope>NUCLEOTIDE SEQUENCE [LARGE SCALE GENOMIC DNA]</scope>
    <source>
        <strain evidence="4 5">ATCC 27112</strain>
    </source>
</reference>
<feature type="transmembrane region" description="Helical" evidence="3">
    <location>
        <begin position="7"/>
        <end position="31"/>
    </location>
</feature>
<gene>
    <name evidence="4" type="ORF">EI71_01051</name>
</gene>
<protein>
    <submittedName>
        <fullName evidence="4">Uncharacterized protein</fullName>
    </submittedName>
</protein>
<evidence type="ECO:0000256" key="1">
    <source>
        <dbReference type="SAM" id="Coils"/>
    </source>
</evidence>
<dbReference type="AlphaFoldDB" id="A0A397RQ91"/>
<dbReference type="EMBL" id="QXEV01000009">
    <property type="protein sequence ID" value="RIA75878.1"/>
    <property type="molecule type" value="Genomic_DNA"/>
</dbReference>
<evidence type="ECO:0000256" key="3">
    <source>
        <dbReference type="SAM" id="Phobius"/>
    </source>
</evidence>
<evidence type="ECO:0000313" key="4">
    <source>
        <dbReference type="EMBL" id="RIA75878.1"/>
    </source>
</evidence>
<keyword evidence="1" id="KW-0175">Coiled coil</keyword>